<evidence type="ECO:0008006" key="4">
    <source>
        <dbReference type="Google" id="ProtNLM"/>
    </source>
</evidence>
<keyword evidence="1" id="KW-0812">Transmembrane</keyword>
<evidence type="ECO:0000313" key="2">
    <source>
        <dbReference type="EMBL" id="SDU57745.1"/>
    </source>
</evidence>
<accession>A0A1H2JNV5</accession>
<evidence type="ECO:0000256" key="1">
    <source>
        <dbReference type="SAM" id="Phobius"/>
    </source>
</evidence>
<gene>
    <name evidence="2" type="ORF">SAMN04488563_2875</name>
</gene>
<keyword evidence="1" id="KW-1133">Transmembrane helix</keyword>
<organism evidence="2 3">
    <name type="scientific">Jiangella alkaliphila</name>
    <dbReference type="NCBI Taxonomy" id="419479"/>
    <lineage>
        <taxon>Bacteria</taxon>
        <taxon>Bacillati</taxon>
        <taxon>Actinomycetota</taxon>
        <taxon>Actinomycetes</taxon>
        <taxon>Jiangellales</taxon>
        <taxon>Jiangellaceae</taxon>
        <taxon>Jiangella</taxon>
    </lineage>
</organism>
<evidence type="ECO:0000313" key="3">
    <source>
        <dbReference type="Proteomes" id="UP000182977"/>
    </source>
</evidence>
<feature type="transmembrane region" description="Helical" evidence="1">
    <location>
        <begin position="61"/>
        <end position="78"/>
    </location>
</feature>
<sequence length="250" mass="25823">MDDALDRELRALGRSLGTAIDDDAPAPAAVATAVLDRLRTSPEPVPARGWARPRPAVRRRLAVVAVAVLVALGLTPPVRAAVGEWLGIGAVAVRPGPSQPSASPPPEATAGLSLDTAAELTGLTPVVPPVLGSPDGVEVSADRRVLSLTWGAGAETVRLDQVTDPLSPVYLKTAQLGTTARTLTVDGHDAWWFGTPHSLVLLTPDGSERTESARVAGPTLVWVDDGVTFRLEGADRDRAVEIAGSALGTG</sequence>
<keyword evidence="3" id="KW-1185">Reference proteome</keyword>
<dbReference type="OrthoDB" id="4328209at2"/>
<name>A0A1H2JNV5_9ACTN</name>
<dbReference type="AlphaFoldDB" id="A0A1H2JNV5"/>
<dbReference type="STRING" id="419479.SAMN04488563_2875"/>
<proteinExistence type="predicted"/>
<dbReference type="Proteomes" id="UP000182977">
    <property type="component" value="Chromosome I"/>
</dbReference>
<dbReference type="EMBL" id="LT629791">
    <property type="protein sequence ID" value="SDU57745.1"/>
    <property type="molecule type" value="Genomic_DNA"/>
</dbReference>
<keyword evidence="1" id="KW-0472">Membrane</keyword>
<dbReference type="RefSeq" id="WP_052762228.1">
    <property type="nucleotide sequence ID" value="NZ_KQ061221.1"/>
</dbReference>
<protein>
    <recommendedName>
        <fullName evidence="4">DUF4367 domain-containing protein</fullName>
    </recommendedName>
</protein>
<reference evidence="3" key="1">
    <citation type="submission" date="2016-10" db="EMBL/GenBank/DDBJ databases">
        <authorList>
            <person name="Varghese N."/>
            <person name="Submissions S."/>
        </authorList>
    </citation>
    <scope>NUCLEOTIDE SEQUENCE [LARGE SCALE GENOMIC DNA]</scope>
    <source>
        <strain evidence="3">DSM 45079</strain>
    </source>
</reference>